<evidence type="ECO:0008006" key="16">
    <source>
        <dbReference type="Google" id="ProtNLM"/>
    </source>
</evidence>
<reference evidence="14" key="1">
    <citation type="journal article" date="2020" name="Fungal Divers.">
        <title>Resolving the Mortierellaceae phylogeny through synthesis of multi-gene phylogenetics and phylogenomics.</title>
        <authorList>
            <person name="Vandepol N."/>
            <person name="Liber J."/>
            <person name="Desiro A."/>
            <person name="Na H."/>
            <person name="Kennedy M."/>
            <person name="Barry K."/>
            <person name="Grigoriev I.V."/>
            <person name="Miller A.N."/>
            <person name="O'Donnell K."/>
            <person name="Stajich J.E."/>
            <person name="Bonito G."/>
        </authorList>
    </citation>
    <scope>NUCLEOTIDE SEQUENCE</scope>
    <source>
        <strain evidence="14">NRRL 28262</strain>
    </source>
</reference>
<dbReference type="PROSITE" id="PS00137">
    <property type="entry name" value="SUBTILASE_HIS"/>
    <property type="match status" value="1"/>
</dbReference>
<dbReference type="InterPro" id="IPR036852">
    <property type="entry name" value="Peptidase_S8/S53_dom_sf"/>
</dbReference>
<dbReference type="InterPro" id="IPR000209">
    <property type="entry name" value="Peptidase_S8/S53_dom"/>
</dbReference>
<evidence type="ECO:0000256" key="6">
    <source>
        <dbReference type="ARBA" id="ARBA00022825"/>
    </source>
</evidence>
<dbReference type="Gene3D" id="3.40.50.200">
    <property type="entry name" value="Peptidase S8/S53 domain"/>
    <property type="match status" value="1"/>
</dbReference>
<dbReference type="Proteomes" id="UP001194580">
    <property type="component" value="Unassembled WGS sequence"/>
</dbReference>
<evidence type="ECO:0000259" key="12">
    <source>
        <dbReference type="Pfam" id="PF02225"/>
    </source>
</evidence>
<dbReference type="InterPro" id="IPR015500">
    <property type="entry name" value="Peptidase_S8_subtilisin-rel"/>
</dbReference>
<evidence type="ECO:0000313" key="14">
    <source>
        <dbReference type="EMBL" id="KAG0276750.1"/>
    </source>
</evidence>
<proteinExistence type="inferred from homology"/>
<dbReference type="InterPro" id="IPR022398">
    <property type="entry name" value="Peptidase_S8_His-AS"/>
</dbReference>
<dbReference type="PROSITE" id="PS00138">
    <property type="entry name" value="SUBTILASE_SER"/>
    <property type="match status" value="1"/>
</dbReference>
<dbReference type="InterPro" id="IPR050131">
    <property type="entry name" value="Peptidase_S8_subtilisin-like"/>
</dbReference>
<dbReference type="SUPFAM" id="SSF52743">
    <property type="entry name" value="Subtilisin-like"/>
    <property type="match status" value="1"/>
</dbReference>
<evidence type="ECO:0000256" key="9">
    <source>
        <dbReference type="RuleBase" id="RU003355"/>
    </source>
</evidence>
<dbReference type="AlphaFoldDB" id="A0AAD4DFW0"/>
<keyword evidence="2" id="KW-0964">Secreted</keyword>
<dbReference type="GO" id="GO:0006508">
    <property type="term" value="P:proteolysis"/>
    <property type="evidence" value="ECO:0007669"/>
    <property type="project" value="UniProtKB-KW"/>
</dbReference>
<dbReference type="Gene3D" id="3.50.30.30">
    <property type="match status" value="1"/>
</dbReference>
<feature type="active site" description="Charge relay system" evidence="7 8">
    <location>
        <position position="531"/>
    </location>
</feature>
<dbReference type="Pfam" id="PF06280">
    <property type="entry name" value="fn3_5"/>
    <property type="match status" value="1"/>
</dbReference>
<accession>A0AAD4DFW0</accession>
<evidence type="ECO:0000259" key="13">
    <source>
        <dbReference type="Pfam" id="PF06280"/>
    </source>
</evidence>
<evidence type="ECO:0000256" key="4">
    <source>
        <dbReference type="ARBA" id="ARBA00022729"/>
    </source>
</evidence>
<comment type="caution">
    <text evidence="14">The sequence shown here is derived from an EMBL/GenBank/DDBJ whole genome shotgun (WGS) entry which is preliminary data.</text>
</comment>
<evidence type="ECO:0000313" key="15">
    <source>
        <dbReference type="Proteomes" id="UP001194580"/>
    </source>
</evidence>
<dbReference type="InterPro" id="IPR003137">
    <property type="entry name" value="PA_domain"/>
</dbReference>
<dbReference type="PROSITE" id="PS51892">
    <property type="entry name" value="SUBTILASE"/>
    <property type="match status" value="1"/>
</dbReference>
<dbReference type="GO" id="GO:0004252">
    <property type="term" value="F:serine-type endopeptidase activity"/>
    <property type="evidence" value="ECO:0007669"/>
    <property type="project" value="UniProtKB-UniRule"/>
</dbReference>
<keyword evidence="15" id="KW-1185">Reference proteome</keyword>
<feature type="domain" description="Peptidase S8/S53" evidence="11">
    <location>
        <begin position="144"/>
        <end position="572"/>
    </location>
</feature>
<feature type="domain" description="C5a peptidase/Subtilisin-like protease SBT2-like Fn3-like" evidence="13">
    <location>
        <begin position="606"/>
        <end position="720"/>
    </location>
</feature>
<feature type="domain" description="PA" evidence="12">
    <location>
        <begin position="383"/>
        <end position="458"/>
    </location>
</feature>
<evidence type="ECO:0000256" key="7">
    <source>
        <dbReference type="PIRSR" id="PIRSR615500-1"/>
    </source>
</evidence>
<evidence type="ECO:0000256" key="2">
    <source>
        <dbReference type="ARBA" id="ARBA00022512"/>
    </source>
</evidence>
<evidence type="ECO:0000259" key="11">
    <source>
        <dbReference type="Pfam" id="PF00082"/>
    </source>
</evidence>
<evidence type="ECO:0000256" key="3">
    <source>
        <dbReference type="ARBA" id="ARBA00022670"/>
    </source>
</evidence>
<dbReference type="GO" id="GO:0005615">
    <property type="term" value="C:extracellular space"/>
    <property type="evidence" value="ECO:0007669"/>
    <property type="project" value="TreeGrafter"/>
</dbReference>
<dbReference type="Pfam" id="PF02225">
    <property type="entry name" value="PA"/>
    <property type="match status" value="1"/>
</dbReference>
<feature type="chain" id="PRO_5042215915" description="Subtilisin-like protease" evidence="10">
    <location>
        <begin position="20"/>
        <end position="930"/>
    </location>
</feature>
<keyword evidence="6 8" id="KW-0720">Serine protease</keyword>
<dbReference type="Pfam" id="PF00082">
    <property type="entry name" value="Peptidase_S8"/>
    <property type="match status" value="1"/>
</dbReference>
<evidence type="ECO:0000256" key="5">
    <source>
        <dbReference type="ARBA" id="ARBA00022801"/>
    </source>
</evidence>
<dbReference type="PANTHER" id="PTHR43806:SF66">
    <property type="entry name" value="SERIN ENDOPEPTIDASE"/>
    <property type="match status" value="1"/>
</dbReference>
<feature type="active site" description="Charge relay system" evidence="7 8">
    <location>
        <position position="153"/>
    </location>
</feature>
<sequence>MKATLIVSALLAATTVVSAGRLHTPTPSNTQQLVHKSYIVEYEDHVSHTHFANTLKRRQIDVDVRQEYEFFNGAAITFLSDQHSGKHLASLSGVKNVWPVTTYSLPRIRNPIEPFADGVIKATAVSNHNSTGVNVLHDNFKLTGAGIKVGVLDSGVDYTHPVFAVAPATRGCFAVNSPTCRFTKGWDFVGDAYSGGRKPVPGPDPMDRHGHGTHVAGIIGGNALSPTISPPPPVPWVGVAPGVTFGIYKVIGKAGITTTEVLLSAMEMAFKDGMNIINMSLGGGSAYRDGPEAKLAETLTANGMVVIAAAGNEGSDGAWMVSDLGLGDSTTSVASFDGAFATFNYFTYAGVNYPYLSSIIFSANVGANTGIIPILSTVDGSLSSGCNPAFYSTLDLKGKYVLVKHSPGECDSKVRQASFQAAGAVGFLVQHLPGDFVGFISTAAFPIVGVDYEAGLKLIAAWKANPAGAFAWSGPLTSEFPNPDGVAPSAFSSYGLDGELRSKPDYGAPGGKILSAYPLTLGAYSVLSGTSMATPYAVGASALYMESKKSKPLGADIRKAFKNTATFSRDLGAPIVSSALKQGSGLINVLNAIQATSSITPDHIDLLDTVNFKKSADITITNSGAAAETYTLSHIPADTLNFYYNASDPFPQGKPLISKDQATVSFGSNQIQVAAGQSTTVTLTFTEPASGDAAQFPLYSGYVVATPTTAGGVAVHVPYTGVKGDVSKVPMMDTLKGFPSLTMATSSSQSFVNIPRGMVFDLTRPNVQAVPVVRTRLGSHSPDLTIRVYNDKNQFAGFLSSPSQGPAFGSSGRQMDIDEETKQKQSKDWDWEGEIYFVENATSTAHQIVPSGTYQIVVAAQKKFTKGNYPDDFEVYKLASISLKTNGPPLPELQDSAAGGPNFGGSSSWKNLGVIATTSVVMSLVMAVGF</sequence>
<dbReference type="Gene3D" id="2.60.40.1710">
    <property type="entry name" value="Subtilisin-like superfamily"/>
    <property type="match status" value="1"/>
</dbReference>
<name>A0AAD4DFW0_9FUNG</name>
<dbReference type="PROSITE" id="PS00136">
    <property type="entry name" value="SUBTILASE_ASP"/>
    <property type="match status" value="1"/>
</dbReference>
<evidence type="ECO:0000256" key="8">
    <source>
        <dbReference type="PROSITE-ProRule" id="PRU01240"/>
    </source>
</evidence>
<keyword evidence="4 10" id="KW-0732">Signal</keyword>
<dbReference type="InterPro" id="IPR010435">
    <property type="entry name" value="C5a/SBT2-like_Fn3"/>
</dbReference>
<dbReference type="InterPro" id="IPR023827">
    <property type="entry name" value="Peptidase_S8_Asp-AS"/>
</dbReference>
<gene>
    <name evidence="14" type="ORF">BGZ95_007096</name>
</gene>
<protein>
    <recommendedName>
        <fullName evidence="16">Subtilisin-like protease</fullName>
    </recommendedName>
</protein>
<dbReference type="EMBL" id="JAAAIL010000340">
    <property type="protein sequence ID" value="KAG0276750.1"/>
    <property type="molecule type" value="Genomic_DNA"/>
</dbReference>
<dbReference type="PRINTS" id="PR00723">
    <property type="entry name" value="SUBTILISIN"/>
</dbReference>
<keyword evidence="2" id="KW-0134">Cell wall</keyword>
<organism evidence="14 15">
    <name type="scientific">Linnemannia exigua</name>
    <dbReference type="NCBI Taxonomy" id="604196"/>
    <lineage>
        <taxon>Eukaryota</taxon>
        <taxon>Fungi</taxon>
        <taxon>Fungi incertae sedis</taxon>
        <taxon>Mucoromycota</taxon>
        <taxon>Mortierellomycotina</taxon>
        <taxon>Mortierellomycetes</taxon>
        <taxon>Mortierellales</taxon>
        <taxon>Mortierellaceae</taxon>
        <taxon>Linnemannia</taxon>
    </lineage>
</organism>
<keyword evidence="5 8" id="KW-0378">Hydrolase</keyword>
<dbReference type="GO" id="GO:0016020">
    <property type="term" value="C:membrane"/>
    <property type="evidence" value="ECO:0007669"/>
    <property type="project" value="InterPro"/>
</dbReference>
<feature type="signal peptide" evidence="10">
    <location>
        <begin position="1"/>
        <end position="19"/>
    </location>
</feature>
<evidence type="ECO:0000256" key="1">
    <source>
        <dbReference type="ARBA" id="ARBA00011073"/>
    </source>
</evidence>
<keyword evidence="3 8" id="KW-0645">Protease</keyword>
<dbReference type="InterPro" id="IPR023828">
    <property type="entry name" value="Peptidase_S8_Ser-AS"/>
</dbReference>
<comment type="similarity">
    <text evidence="1 8 9">Belongs to the peptidase S8 family.</text>
</comment>
<evidence type="ECO:0000256" key="10">
    <source>
        <dbReference type="SAM" id="SignalP"/>
    </source>
</evidence>
<feature type="active site" description="Charge relay system" evidence="7 8">
    <location>
        <position position="211"/>
    </location>
</feature>
<dbReference type="PANTHER" id="PTHR43806">
    <property type="entry name" value="PEPTIDASE S8"/>
    <property type="match status" value="1"/>
</dbReference>